<proteinExistence type="predicted"/>
<organism evidence="1 2">
    <name type="scientific">Racocetra persica</name>
    <dbReference type="NCBI Taxonomy" id="160502"/>
    <lineage>
        <taxon>Eukaryota</taxon>
        <taxon>Fungi</taxon>
        <taxon>Fungi incertae sedis</taxon>
        <taxon>Mucoromycota</taxon>
        <taxon>Glomeromycotina</taxon>
        <taxon>Glomeromycetes</taxon>
        <taxon>Diversisporales</taxon>
        <taxon>Gigasporaceae</taxon>
        <taxon>Racocetra</taxon>
    </lineage>
</organism>
<comment type="caution">
    <text evidence="1">The sequence shown here is derived from an EMBL/GenBank/DDBJ whole genome shotgun (WGS) entry which is preliminary data.</text>
</comment>
<dbReference type="EMBL" id="CAJVQC010147720">
    <property type="protein sequence ID" value="CAG8845648.1"/>
    <property type="molecule type" value="Genomic_DNA"/>
</dbReference>
<gene>
    <name evidence="1" type="ORF">RPERSI_LOCUS33759</name>
</gene>
<feature type="non-terminal residue" evidence="1">
    <location>
        <position position="62"/>
    </location>
</feature>
<reference evidence="1" key="1">
    <citation type="submission" date="2021-06" db="EMBL/GenBank/DDBJ databases">
        <authorList>
            <person name="Kallberg Y."/>
            <person name="Tangrot J."/>
            <person name="Rosling A."/>
        </authorList>
    </citation>
    <scope>NUCLEOTIDE SEQUENCE</scope>
    <source>
        <strain evidence="1">MA461A</strain>
    </source>
</reference>
<evidence type="ECO:0000313" key="1">
    <source>
        <dbReference type="EMBL" id="CAG8845648.1"/>
    </source>
</evidence>
<name>A0ACA9STL0_9GLOM</name>
<accession>A0ACA9STL0</accession>
<sequence length="62" mass="7044">MFIACECTDVTPVSRKESSVEFWSKASDPTANKELLENLYQNNIIQLNNNILTPVQNLQSDQ</sequence>
<protein>
    <submittedName>
        <fullName evidence="1">6641_t:CDS:1</fullName>
    </submittedName>
</protein>
<keyword evidence="2" id="KW-1185">Reference proteome</keyword>
<evidence type="ECO:0000313" key="2">
    <source>
        <dbReference type="Proteomes" id="UP000789920"/>
    </source>
</evidence>
<dbReference type="Proteomes" id="UP000789920">
    <property type="component" value="Unassembled WGS sequence"/>
</dbReference>